<keyword evidence="3" id="KW-0813">Transport</keyword>
<comment type="subcellular location">
    <subcellularLocation>
        <location evidence="1">Endomembrane system</location>
        <topology evidence="1">Multi-pass membrane protein</topology>
    </subcellularLocation>
</comment>
<dbReference type="SUPFAM" id="SSF103473">
    <property type="entry name" value="MFS general substrate transporter"/>
    <property type="match status" value="1"/>
</dbReference>
<name>A0AAE0FJC6_9CHLO</name>
<protein>
    <submittedName>
        <fullName evidence="8">Uncharacterized protein</fullName>
    </submittedName>
</protein>
<dbReference type="Gene3D" id="1.20.1250.20">
    <property type="entry name" value="MFS general substrate transporter like domains"/>
    <property type="match status" value="1"/>
</dbReference>
<evidence type="ECO:0000313" key="9">
    <source>
        <dbReference type="Proteomes" id="UP001190700"/>
    </source>
</evidence>
<dbReference type="InterPro" id="IPR050495">
    <property type="entry name" value="ATG22/LtaA_families"/>
</dbReference>
<dbReference type="AlphaFoldDB" id="A0AAE0FJC6"/>
<reference evidence="8 9" key="1">
    <citation type="journal article" date="2015" name="Genome Biol. Evol.">
        <title>Comparative Genomics of a Bacterivorous Green Alga Reveals Evolutionary Causalities and Consequences of Phago-Mixotrophic Mode of Nutrition.</title>
        <authorList>
            <person name="Burns J.A."/>
            <person name="Paasch A."/>
            <person name="Narechania A."/>
            <person name="Kim E."/>
        </authorList>
    </citation>
    <scope>NUCLEOTIDE SEQUENCE [LARGE SCALE GENOMIC DNA]</scope>
    <source>
        <strain evidence="8 9">PLY_AMNH</strain>
    </source>
</reference>
<dbReference type="PANTHER" id="PTHR23519">
    <property type="entry name" value="AUTOPHAGY-RELATED PROTEIN 22"/>
    <property type="match status" value="1"/>
</dbReference>
<keyword evidence="5 7" id="KW-1133">Transmembrane helix</keyword>
<feature type="transmembrane region" description="Helical" evidence="7">
    <location>
        <begin position="469"/>
        <end position="490"/>
    </location>
</feature>
<keyword evidence="9" id="KW-1185">Reference proteome</keyword>
<feature type="transmembrane region" description="Helical" evidence="7">
    <location>
        <begin position="138"/>
        <end position="158"/>
    </location>
</feature>
<feature type="transmembrane region" description="Helical" evidence="7">
    <location>
        <begin position="443"/>
        <end position="463"/>
    </location>
</feature>
<evidence type="ECO:0000256" key="1">
    <source>
        <dbReference type="ARBA" id="ARBA00004127"/>
    </source>
</evidence>
<evidence type="ECO:0000313" key="8">
    <source>
        <dbReference type="EMBL" id="KAK3260759.1"/>
    </source>
</evidence>
<feature type="transmembrane region" description="Helical" evidence="7">
    <location>
        <begin position="295"/>
        <end position="319"/>
    </location>
</feature>
<evidence type="ECO:0000256" key="6">
    <source>
        <dbReference type="ARBA" id="ARBA00023136"/>
    </source>
</evidence>
<feature type="transmembrane region" description="Helical" evidence="7">
    <location>
        <begin position="46"/>
        <end position="65"/>
    </location>
</feature>
<comment type="caution">
    <text evidence="8">The sequence shown here is derived from an EMBL/GenBank/DDBJ whole genome shotgun (WGS) entry which is preliminary data.</text>
</comment>
<sequence length="533" mass="56391">MDPDGPTTSQPRAEAPGDFLDRRLACCPSNAPRSESFSGLILSRMYTAFMIAHGGIAFSGVMITIGQDLIDCGNSSDESDAQCGDNDSDSESDCGKLWGFIKPTSLPSLIVTVGAVINACTAPFLGAIIECTPYRNRFGAFGSSMCLIGVLMSAVIIVPNEDTLAVCAVGSVLTYAFKDLHVLVGEAYIPELSPAADEVATAVTAGGLWLYCTEMVVIAVITIIGSGMTTSHYGFFVTIVCGLPMILLLYLIYSKYPQVPAAHKVPAGQTIVSFSLSRLKILTREMYRDYQDLGILLLANMCFDPALSGLFSVAVQVLIGKYKFTPAEVPIVLGCAILSAVPGVVASRACARAPANADTNAPKACPSPADVASLRRTQLALIGSLLMVATITSLATVALSQCALGIACVFGALWGFFTTFCWNSSSMMRAALVPGGREAEVSGLAFVAFNLLQWLPTLIFSIANETWNIDGALLLLNIFFVSGIAVLACIDVERGLRAKVQSLGQRRWHGGHSGEVKSTGETELPSCNTINEL</sequence>
<dbReference type="InterPro" id="IPR024671">
    <property type="entry name" value="Atg22-like"/>
</dbReference>
<evidence type="ECO:0000256" key="7">
    <source>
        <dbReference type="SAM" id="Phobius"/>
    </source>
</evidence>
<keyword evidence="6 7" id="KW-0472">Membrane</keyword>
<dbReference type="EMBL" id="LGRX02017444">
    <property type="protein sequence ID" value="KAK3260759.1"/>
    <property type="molecule type" value="Genomic_DNA"/>
</dbReference>
<dbReference type="Pfam" id="PF11700">
    <property type="entry name" value="ATG22"/>
    <property type="match status" value="1"/>
</dbReference>
<feature type="transmembrane region" description="Helical" evidence="7">
    <location>
        <begin position="331"/>
        <end position="351"/>
    </location>
</feature>
<accession>A0AAE0FJC6</accession>
<proteinExistence type="inferred from homology"/>
<dbReference type="PANTHER" id="PTHR23519:SF1">
    <property type="entry name" value="AUTOPHAGY-RELATED PROTEIN 22"/>
    <property type="match status" value="1"/>
</dbReference>
<dbReference type="GO" id="GO:0012505">
    <property type="term" value="C:endomembrane system"/>
    <property type="evidence" value="ECO:0007669"/>
    <property type="project" value="UniProtKB-SubCell"/>
</dbReference>
<feature type="transmembrane region" description="Helical" evidence="7">
    <location>
        <begin position="106"/>
        <end position="126"/>
    </location>
</feature>
<evidence type="ECO:0000256" key="5">
    <source>
        <dbReference type="ARBA" id="ARBA00022989"/>
    </source>
</evidence>
<evidence type="ECO:0000256" key="3">
    <source>
        <dbReference type="ARBA" id="ARBA00022448"/>
    </source>
</evidence>
<evidence type="ECO:0000256" key="4">
    <source>
        <dbReference type="ARBA" id="ARBA00022692"/>
    </source>
</evidence>
<organism evidence="8 9">
    <name type="scientific">Cymbomonas tetramitiformis</name>
    <dbReference type="NCBI Taxonomy" id="36881"/>
    <lineage>
        <taxon>Eukaryota</taxon>
        <taxon>Viridiplantae</taxon>
        <taxon>Chlorophyta</taxon>
        <taxon>Pyramimonadophyceae</taxon>
        <taxon>Pyramimonadales</taxon>
        <taxon>Pyramimonadaceae</taxon>
        <taxon>Cymbomonas</taxon>
    </lineage>
</organism>
<feature type="transmembrane region" description="Helical" evidence="7">
    <location>
        <begin position="208"/>
        <end position="226"/>
    </location>
</feature>
<keyword evidence="4 7" id="KW-0812">Transmembrane</keyword>
<feature type="transmembrane region" description="Helical" evidence="7">
    <location>
        <begin position="233"/>
        <end position="253"/>
    </location>
</feature>
<dbReference type="CDD" id="cd06174">
    <property type="entry name" value="MFS"/>
    <property type="match status" value="1"/>
</dbReference>
<feature type="transmembrane region" description="Helical" evidence="7">
    <location>
        <begin position="379"/>
        <end position="397"/>
    </location>
</feature>
<comment type="similarity">
    <text evidence="2">Belongs to the ATG22 family.</text>
</comment>
<feature type="transmembrane region" description="Helical" evidence="7">
    <location>
        <begin position="403"/>
        <end position="422"/>
    </location>
</feature>
<dbReference type="InterPro" id="IPR036259">
    <property type="entry name" value="MFS_trans_sf"/>
</dbReference>
<evidence type="ECO:0000256" key="2">
    <source>
        <dbReference type="ARBA" id="ARBA00006978"/>
    </source>
</evidence>
<dbReference type="Proteomes" id="UP001190700">
    <property type="component" value="Unassembled WGS sequence"/>
</dbReference>
<gene>
    <name evidence="8" type="ORF">CYMTET_30301</name>
</gene>